<protein>
    <submittedName>
        <fullName evidence="2">Uncharacterized protein</fullName>
    </submittedName>
</protein>
<comment type="caution">
    <text evidence="2">The sequence shown here is derived from an EMBL/GenBank/DDBJ whole genome shotgun (WGS) entry which is preliminary data.</text>
</comment>
<evidence type="ECO:0000256" key="1">
    <source>
        <dbReference type="SAM" id="MobiDB-lite"/>
    </source>
</evidence>
<dbReference type="EMBL" id="BPLR01006623">
    <property type="protein sequence ID" value="GIY11255.1"/>
    <property type="molecule type" value="Genomic_DNA"/>
</dbReference>
<dbReference type="Proteomes" id="UP001054945">
    <property type="component" value="Unassembled WGS sequence"/>
</dbReference>
<dbReference type="AlphaFoldDB" id="A0AAV4QT27"/>
<evidence type="ECO:0000313" key="2">
    <source>
        <dbReference type="EMBL" id="GIY11255.1"/>
    </source>
</evidence>
<accession>A0AAV4QT27</accession>
<keyword evidence="3" id="KW-1185">Reference proteome</keyword>
<reference evidence="2 3" key="1">
    <citation type="submission" date="2021-06" db="EMBL/GenBank/DDBJ databases">
        <title>Caerostris extrusa draft genome.</title>
        <authorList>
            <person name="Kono N."/>
            <person name="Arakawa K."/>
        </authorList>
    </citation>
    <scope>NUCLEOTIDE SEQUENCE [LARGE SCALE GENOMIC DNA]</scope>
</reference>
<gene>
    <name evidence="2" type="ORF">CEXT_252291</name>
</gene>
<organism evidence="2 3">
    <name type="scientific">Caerostris extrusa</name>
    <name type="common">Bark spider</name>
    <name type="synonym">Caerostris bankana</name>
    <dbReference type="NCBI Taxonomy" id="172846"/>
    <lineage>
        <taxon>Eukaryota</taxon>
        <taxon>Metazoa</taxon>
        <taxon>Ecdysozoa</taxon>
        <taxon>Arthropoda</taxon>
        <taxon>Chelicerata</taxon>
        <taxon>Arachnida</taxon>
        <taxon>Araneae</taxon>
        <taxon>Araneomorphae</taxon>
        <taxon>Entelegynae</taxon>
        <taxon>Araneoidea</taxon>
        <taxon>Araneidae</taxon>
        <taxon>Caerostris</taxon>
    </lineage>
</organism>
<sequence>MANVLFVFPGNETQQRKCLFLIYFAGGPHKIHLGDSSPPSPGSSEILNYRIGAVLVLLNNNNNSRPDYVRNTSDEWSLRNPLVTERDPPRRRTNSERSDHRKAMEALLFGPNLLTRIATAMAK</sequence>
<proteinExistence type="predicted"/>
<name>A0AAV4QT27_CAEEX</name>
<feature type="region of interest" description="Disordered" evidence="1">
    <location>
        <begin position="79"/>
        <end position="100"/>
    </location>
</feature>
<feature type="compositionally biased region" description="Basic and acidic residues" evidence="1">
    <location>
        <begin position="84"/>
        <end position="100"/>
    </location>
</feature>
<evidence type="ECO:0000313" key="3">
    <source>
        <dbReference type="Proteomes" id="UP001054945"/>
    </source>
</evidence>